<proteinExistence type="predicted"/>
<sequence>MAHGIGGAGNKVVGRAWVAAAETLKVVCEEGLEGRLVAVGLAALATVVTALIAGPGTSMSTPSMTDVRRYWRSRTPRLYILPKPTMPPSATVAVVSEALLRQEGQLELQSIGVLRKLTQKRGAGRVREAHAVTEKVMKVGLRTFPGRPRALNSAQHHRRIEARHCKVALQVESRELVVRVIGCSGVGDWK</sequence>
<organism evidence="1 2">
    <name type="scientific">Babesia caballi</name>
    <dbReference type="NCBI Taxonomy" id="5871"/>
    <lineage>
        <taxon>Eukaryota</taxon>
        <taxon>Sar</taxon>
        <taxon>Alveolata</taxon>
        <taxon>Apicomplexa</taxon>
        <taxon>Aconoidasida</taxon>
        <taxon>Piroplasmida</taxon>
        <taxon>Babesiidae</taxon>
        <taxon>Babesia</taxon>
    </lineage>
</organism>
<protein>
    <submittedName>
        <fullName evidence="1">Sigma-54-dependent Fis family transcriptional regulator</fullName>
    </submittedName>
</protein>
<dbReference type="RefSeq" id="XP_067716602.1">
    <property type="nucleotide sequence ID" value="XM_067860501.1"/>
</dbReference>
<gene>
    <name evidence="1" type="ORF">BcabD6B2_39680</name>
</gene>
<accession>A0AAV4LXQ7</accession>
<dbReference type="EMBL" id="BPLF01000003">
    <property type="protein sequence ID" value="GIX64533.1"/>
    <property type="molecule type" value="Genomic_DNA"/>
</dbReference>
<evidence type="ECO:0000313" key="2">
    <source>
        <dbReference type="Proteomes" id="UP001497744"/>
    </source>
</evidence>
<dbReference type="GeneID" id="94196014"/>
<dbReference type="AlphaFoldDB" id="A0AAV4LXQ7"/>
<name>A0AAV4LXQ7_BABCB</name>
<evidence type="ECO:0000313" key="1">
    <source>
        <dbReference type="EMBL" id="GIX64533.1"/>
    </source>
</evidence>
<comment type="caution">
    <text evidence="1">The sequence shown here is derived from an EMBL/GenBank/DDBJ whole genome shotgun (WGS) entry which is preliminary data.</text>
</comment>
<keyword evidence="2" id="KW-1185">Reference proteome</keyword>
<reference evidence="1 2" key="1">
    <citation type="submission" date="2021-06" db="EMBL/GenBank/DDBJ databases">
        <title>Genome sequence of Babesia caballi.</title>
        <authorList>
            <person name="Yamagishi J."/>
            <person name="Kidaka T."/>
            <person name="Ochi A."/>
        </authorList>
    </citation>
    <scope>NUCLEOTIDE SEQUENCE [LARGE SCALE GENOMIC DNA]</scope>
    <source>
        <strain evidence="1">USDA-D6B2</strain>
    </source>
</reference>
<dbReference type="Proteomes" id="UP001497744">
    <property type="component" value="Unassembled WGS sequence"/>
</dbReference>